<gene>
    <name evidence="2" type="ORF">C446_10945</name>
</gene>
<organism evidence="2 3">
    <name type="scientific">Halobiforma nitratireducens JCM 10879</name>
    <dbReference type="NCBI Taxonomy" id="1227454"/>
    <lineage>
        <taxon>Archaea</taxon>
        <taxon>Methanobacteriati</taxon>
        <taxon>Methanobacteriota</taxon>
        <taxon>Stenosarchaea group</taxon>
        <taxon>Halobacteria</taxon>
        <taxon>Halobacteriales</taxon>
        <taxon>Natrialbaceae</taxon>
        <taxon>Halobiforma</taxon>
    </lineage>
</organism>
<feature type="compositionally biased region" description="Basic and acidic residues" evidence="1">
    <location>
        <begin position="1"/>
        <end position="14"/>
    </location>
</feature>
<dbReference type="eggNOG" id="arCOG00512">
    <property type="taxonomic scope" value="Archaea"/>
</dbReference>
<name>M0LUH1_9EURY</name>
<sequence>MAPVDVSRRSDRVRVSSGRHAPTWTYRPDSSLESDGTRNARTDDRQRRNRPNQTMTENGYGTEMSDDEIGRYLYERGVGVLSLAREEVAYGIPVSYGYDGDHDRCLLDLGFGPESKKERFLETTRRSCLTVYEWQSPTDWHSVVATGDVNELGDDIAYDLEERYYEHARDVELSVFGVPPEDVDLQWYELSIDEVSGRTSR</sequence>
<dbReference type="InterPro" id="IPR012349">
    <property type="entry name" value="Split_barrel_FMN-bd"/>
</dbReference>
<dbReference type="Proteomes" id="UP000011607">
    <property type="component" value="Unassembled WGS sequence"/>
</dbReference>
<accession>M0LUH1</accession>
<dbReference type="SUPFAM" id="SSF50475">
    <property type="entry name" value="FMN-binding split barrel"/>
    <property type="match status" value="1"/>
</dbReference>
<dbReference type="Gene3D" id="2.30.110.10">
    <property type="entry name" value="Electron Transport, Fmn-binding Protein, Chain A"/>
    <property type="match status" value="1"/>
</dbReference>
<dbReference type="STRING" id="1227454.C446_10945"/>
<comment type="caution">
    <text evidence="2">The sequence shown here is derived from an EMBL/GenBank/DDBJ whole genome shotgun (WGS) entry which is preliminary data.</text>
</comment>
<dbReference type="Pfam" id="PF12900">
    <property type="entry name" value="Pyridox_ox_2"/>
    <property type="match status" value="1"/>
</dbReference>
<dbReference type="InterPro" id="IPR024747">
    <property type="entry name" value="Pyridox_Oxase-rel"/>
</dbReference>
<proteinExistence type="predicted"/>
<feature type="region of interest" description="Disordered" evidence="1">
    <location>
        <begin position="1"/>
        <end position="64"/>
    </location>
</feature>
<feature type="compositionally biased region" description="Basic and acidic residues" evidence="1">
    <location>
        <begin position="35"/>
        <end position="46"/>
    </location>
</feature>
<protein>
    <recommendedName>
        <fullName evidence="4">Pyridoxamine 5'-phosphate oxidase family protein</fullName>
    </recommendedName>
</protein>
<dbReference type="EMBL" id="AOMA01000108">
    <property type="protein sequence ID" value="EMA37222.1"/>
    <property type="molecule type" value="Genomic_DNA"/>
</dbReference>
<reference evidence="2 3" key="1">
    <citation type="journal article" date="2014" name="PLoS Genet.">
        <title>Phylogenetically driven sequencing of extremely halophilic archaea reveals strategies for static and dynamic osmo-response.</title>
        <authorList>
            <person name="Becker E.A."/>
            <person name="Seitzer P.M."/>
            <person name="Tritt A."/>
            <person name="Larsen D."/>
            <person name="Krusor M."/>
            <person name="Yao A.I."/>
            <person name="Wu D."/>
            <person name="Madern D."/>
            <person name="Eisen J.A."/>
            <person name="Darling A.E."/>
            <person name="Facciotti M.T."/>
        </authorList>
    </citation>
    <scope>NUCLEOTIDE SEQUENCE [LARGE SCALE GENOMIC DNA]</scope>
    <source>
        <strain evidence="2 3">JCM 10879</strain>
    </source>
</reference>
<evidence type="ECO:0000313" key="3">
    <source>
        <dbReference type="Proteomes" id="UP000011607"/>
    </source>
</evidence>
<dbReference type="AlphaFoldDB" id="M0LUH1"/>
<evidence type="ECO:0000256" key="1">
    <source>
        <dbReference type="SAM" id="MobiDB-lite"/>
    </source>
</evidence>
<evidence type="ECO:0008006" key="4">
    <source>
        <dbReference type="Google" id="ProtNLM"/>
    </source>
</evidence>
<keyword evidence="3" id="KW-1185">Reference proteome</keyword>
<evidence type="ECO:0000313" key="2">
    <source>
        <dbReference type="EMBL" id="EMA37222.1"/>
    </source>
</evidence>